<evidence type="ECO:0000256" key="8">
    <source>
        <dbReference type="PIRSR" id="PIRSR608901-2"/>
    </source>
</evidence>
<feature type="transmembrane region" description="Helical" evidence="10">
    <location>
        <begin position="126"/>
        <end position="145"/>
    </location>
</feature>
<feature type="transmembrane region" description="Helical" evidence="10">
    <location>
        <begin position="94"/>
        <end position="114"/>
    </location>
</feature>
<keyword evidence="3 10" id="KW-0812">Transmembrane</keyword>
<feature type="transmembrane region" description="Helical" evidence="10">
    <location>
        <begin position="264"/>
        <end position="284"/>
    </location>
</feature>
<comment type="similarity">
    <text evidence="2">Belongs to the alkaline ceramidase family.</text>
</comment>
<dbReference type="PANTHER" id="PTHR46187:SF3">
    <property type="entry name" value="ALKALINE CERAMIDASE 3"/>
    <property type="match status" value="1"/>
</dbReference>
<feature type="binding site" evidence="7">
    <location>
        <position position="27"/>
    </location>
    <ligand>
        <name>Ca(2+)</name>
        <dbReference type="ChEBI" id="CHEBI:29108"/>
    </ligand>
</feature>
<name>A0AAV9JPT5_9PEZI</name>
<keyword evidence="12" id="KW-1185">Reference proteome</keyword>
<sequence length="335" mass="38212">MPAWLPSIAYPPARDDGYWTPITSTLDWCEENYYATPYSAEIVNSLTNLLFIALAFRGLRNCYAHGHDRIFALTFVGYLVVGSGSFAFHSTLKYPMQLVDELSMIYTTCLMFWATFEHRRAAPVPLLLGVGTAALAVFITFYYHYLQDPSFHQNAYAILTAAVLLRSMYVMEVSIRPHYRKQHEAHVSKQESDGVSEREKQEEARKDKRDRDIVGKMWILVGTGLSVFLGGFVIWTLDNAYCSTLRKWRHEVGLPWGILLEGHGWWHLMTGVGAYFYIVWGIWLRHCLNGRQDEYELAWPSLLTSLPSVVKRKAAPPPPLPATTNGVNGHVKRMC</sequence>
<evidence type="ECO:0000256" key="2">
    <source>
        <dbReference type="ARBA" id="ARBA00009780"/>
    </source>
</evidence>
<dbReference type="Pfam" id="PF05875">
    <property type="entry name" value="Ceramidase"/>
    <property type="match status" value="1"/>
</dbReference>
<dbReference type="GO" id="GO:0005789">
    <property type="term" value="C:endoplasmic reticulum membrane"/>
    <property type="evidence" value="ECO:0007669"/>
    <property type="project" value="TreeGrafter"/>
</dbReference>
<dbReference type="InterPro" id="IPR008901">
    <property type="entry name" value="ACER"/>
</dbReference>
<keyword evidence="5 10" id="KW-1133">Transmembrane helix</keyword>
<feature type="transmembrane region" description="Helical" evidence="10">
    <location>
        <begin position="71"/>
        <end position="88"/>
    </location>
</feature>
<feature type="transmembrane region" description="Helical" evidence="10">
    <location>
        <begin position="217"/>
        <end position="237"/>
    </location>
</feature>
<protein>
    <recommendedName>
        <fullName evidence="13">Alkaline phytoceramidase</fullName>
    </recommendedName>
</protein>
<feature type="binding site" evidence="8">
    <location>
        <position position="89"/>
    </location>
    <ligand>
        <name>Zn(2+)</name>
        <dbReference type="ChEBI" id="CHEBI:29105"/>
        <note>catalytic</note>
    </ligand>
</feature>
<feature type="region of interest" description="Disordered" evidence="9">
    <location>
        <begin position="182"/>
        <end position="207"/>
    </location>
</feature>
<evidence type="ECO:0000256" key="7">
    <source>
        <dbReference type="PIRSR" id="PIRSR608901-1"/>
    </source>
</evidence>
<evidence type="ECO:0000313" key="11">
    <source>
        <dbReference type="EMBL" id="KAK4547466.1"/>
    </source>
</evidence>
<dbReference type="EMBL" id="JAVFHQ010000011">
    <property type="protein sequence ID" value="KAK4547466.1"/>
    <property type="molecule type" value="Genomic_DNA"/>
</dbReference>
<proteinExistence type="inferred from homology"/>
<dbReference type="GO" id="GO:0046513">
    <property type="term" value="P:ceramide biosynthetic process"/>
    <property type="evidence" value="ECO:0007669"/>
    <property type="project" value="TreeGrafter"/>
</dbReference>
<dbReference type="GO" id="GO:0016811">
    <property type="term" value="F:hydrolase activity, acting on carbon-nitrogen (but not peptide) bonds, in linear amides"/>
    <property type="evidence" value="ECO:0007669"/>
    <property type="project" value="InterPro"/>
</dbReference>
<evidence type="ECO:0000256" key="4">
    <source>
        <dbReference type="ARBA" id="ARBA00022801"/>
    </source>
</evidence>
<feature type="binding site" evidence="7">
    <location>
        <position position="32"/>
    </location>
    <ligand>
        <name>Ca(2+)</name>
        <dbReference type="ChEBI" id="CHEBI:29108"/>
    </ligand>
</feature>
<dbReference type="Proteomes" id="UP001324427">
    <property type="component" value="Unassembled WGS sequence"/>
</dbReference>
<evidence type="ECO:0000256" key="3">
    <source>
        <dbReference type="ARBA" id="ARBA00022692"/>
    </source>
</evidence>
<evidence type="ECO:0000256" key="9">
    <source>
        <dbReference type="SAM" id="MobiDB-lite"/>
    </source>
</evidence>
<feature type="transmembrane region" description="Helical" evidence="10">
    <location>
        <begin position="151"/>
        <end position="171"/>
    </location>
</feature>
<dbReference type="AlphaFoldDB" id="A0AAV9JPT5"/>
<accession>A0AAV9JPT5</accession>
<gene>
    <name evidence="11" type="ORF">LTR36_001122</name>
</gene>
<keyword evidence="7" id="KW-0479">Metal-binding</keyword>
<evidence type="ECO:0000313" key="12">
    <source>
        <dbReference type="Proteomes" id="UP001324427"/>
    </source>
</evidence>
<evidence type="ECO:0000256" key="6">
    <source>
        <dbReference type="ARBA" id="ARBA00023136"/>
    </source>
</evidence>
<keyword evidence="4" id="KW-0378">Hydrolase</keyword>
<evidence type="ECO:0000256" key="5">
    <source>
        <dbReference type="ARBA" id="ARBA00022989"/>
    </source>
</evidence>
<feature type="binding site" evidence="8">
    <location>
        <position position="263"/>
    </location>
    <ligand>
        <name>Zn(2+)</name>
        <dbReference type="ChEBI" id="CHEBI:29105"/>
        <note>catalytic</note>
    </ligand>
</feature>
<feature type="binding site" evidence="7">
    <location>
        <position position="28"/>
    </location>
    <ligand>
        <name>Ca(2+)</name>
        <dbReference type="ChEBI" id="CHEBI:29108"/>
    </ligand>
</feature>
<comment type="cofactor">
    <cofactor evidence="8">
        <name>Zn(2+)</name>
        <dbReference type="ChEBI" id="CHEBI:29105"/>
    </cofactor>
</comment>
<comment type="caution">
    <text evidence="11">The sequence shown here is derived from an EMBL/GenBank/DDBJ whole genome shotgun (WGS) entry which is preliminary data.</text>
</comment>
<evidence type="ECO:0008006" key="13">
    <source>
        <dbReference type="Google" id="ProtNLM"/>
    </source>
</evidence>
<dbReference type="GO" id="GO:0046514">
    <property type="term" value="P:ceramide catabolic process"/>
    <property type="evidence" value="ECO:0007669"/>
    <property type="project" value="TreeGrafter"/>
</dbReference>
<evidence type="ECO:0000256" key="1">
    <source>
        <dbReference type="ARBA" id="ARBA00004141"/>
    </source>
</evidence>
<evidence type="ECO:0000256" key="10">
    <source>
        <dbReference type="SAM" id="Phobius"/>
    </source>
</evidence>
<dbReference type="PANTHER" id="PTHR46187">
    <property type="entry name" value="ALKALINE CERAMIDASE 3"/>
    <property type="match status" value="1"/>
</dbReference>
<keyword evidence="8" id="KW-0862">Zinc</keyword>
<keyword evidence="7" id="KW-0106">Calcium</keyword>
<feature type="binding site" evidence="7">
    <location>
        <position position="41"/>
    </location>
    <ligand>
        <name>Ca(2+)</name>
        <dbReference type="ChEBI" id="CHEBI:29108"/>
    </ligand>
</feature>
<organism evidence="11 12">
    <name type="scientific">Oleoguttula mirabilis</name>
    <dbReference type="NCBI Taxonomy" id="1507867"/>
    <lineage>
        <taxon>Eukaryota</taxon>
        <taxon>Fungi</taxon>
        <taxon>Dikarya</taxon>
        <taxon>Ascomycota</taxon>
        <taxon>Pezizomycotina</taxon>
        <taxon>Dothideomycetes</taxon>
        <taxon>Dothideomycetidae</taxon>
        <taxon>Mycosphaerellales</taxon>
        <taxon>Teratosphaeriaceae</taxon>
        <taxon>Oleoguttula</taxon>
    </lineage>
</organism>
<keyword evidence="6 10" id="KW-0472">Membrane</keyword>
<reference evidence="11 12" key="1">
    <citation type="submission" date="2021-11" db="EMBL/GenBank/DDBJ databases">
        <title>Black yeast isolated from Biological Soil Crust.</title>
        <authorList>
            <person name="Kurbessoian T."/>
        </authorList>
    </citation>
    <scope>NUCLEOTIDE SEQUENCE [LARGE SCALE GENOMIC DNA]</scope>
    <source>
        <strain evidence="11 12">CCFEE 5522</strain>
    </source>
</reference>
<comment type="subcellular location">
    <subcellularLocation>
        <location evidence="1">Membrane</location>
        <topology evidence="1">Multi-pass membrane protein</topology>
    </subcellularLocation>
</comment>
<feature type="transmembrane region" description="Helical" evidence="10">
    <location>
        <begin position="42"/>
        <end position="59"/>
    </location>
</feature>
<feature type="binding site" evidence="7">
    <location>
        <position position="30"/>
    </location>
    <ligand>
        <name>Ca(2+)</name>
        <dbReference type="ChEBI" id="CHEBI:29108"/>
    </ligand>
</feature>
<dbReference type="GO" id="GO:0046872">
    <property type="term" value="F:metal ion binding"/>
    <property type="evidence" value="ECO:0007669"/>
    <property type="project" value="UniProtKB-KW"/>
</dbReference>
<feature type="binding site" evidence="8">
    <location>
        <position position="267"/>
    </location>
    <ligand>
        <name>Zn(2+)</name>
        <dbReference type="ChEBI" id="CHEBI:29105"/>
        <note>catalytic</note>
    </ligand>
</feature>